<dbReference type="InterPro" id="IPR001679">
    <property type="entry name" value="DNA_ligase"/>
</dbReference>
<dbReference type="PIRSF" id="PIRSF001604">
    <property type="entry name" value="LigA"/>
    <property type="match status" value="1"/>
</dbReference>
<dbReference type="GO" id="GO:0003911">
    <property type="term" value="F:DNA ligase (NAD+) activity"/>
    <property type="evidence" value="ECO:0007669"/>
    <property type="project" value="UniProtKB-EC"/>
</dbReference>
<evidence type="ECO:0000256" key="6">
    <source>
        <dbReference type="ARBA" id="ARBA00022833"/>
    </source>
</evidence>
<dbReference type="InterPro" id="IPR013839">
    <property type="entry name" value="DNAligase_adenylation"/>
</dbReference>
<dbReference type="PANTHER" id="PTHR23389">
    <property type="entry name" value="CHROMOSOME TRANSMISSION FIDELITY FACTOR 18"/>
    <property type="match status" value="1"/>
</dbReference>
<evidence type="ECO:0000256" key="9">
    <source>
        <dbReference type="ARBA" id="ARBA00023204"/>
    </source>
</evidence>
<dbReference type="CDD" id="cd00114">
    <property type="entry name" value="LIGANc"/>
    <property type="match status" value="1"/>
</dbReference>
<evidence type="ECO:0000256" key="1">
    <source>
        <dbReference type="ARBA" id="ARBA00004067"/>
    </source>
</evidence>
<dbReference type="CDD" id="cd17748">
    <property type="entry name" value="BRCT_DNA_ligase_like"/>
    <property type="match status" value="1"/>
</dbReference>
<dbReference type="InterPro" id="IPR012340">
    <property type="entry name" value="NA-bd_OB-fold"/>
</dbReference>
<evidence type="ECO:0000256" key="10">
    <source>
        <dbReference type="ARBA" id="ARBA00034005"/>
    </source>
</evidence>
<evidence type="ECO:0000256" key="2">
    <source>
        <dbReference type="ARBA" id="ARBA00022598"/>
    </source>
</evidence>
<evidence type="ECO:0000256" key="5">
    <source>
        <dbReference type="ARBA" id="ARBA00022763"/>
    </source>
</evidence>
<evidence type="ECO:0000313" key="13">
    <source>
        <dbReference type="EMBL" id="UUD37169.1"/>
    </source>
</evidence>
<dbReference type="InterPro" id="IPR013840">
    <property type="entry name" value="DNAligase_N"/>
</dbReference>
<dbReference type="Pfam" id="PF01653">
    <property type="entry name" value="DNA_ligase_aden"/>
    <property type="match status" value="1"/>
</dbReference>
<dbReference type="InterPro" id="IPR003583">
    <property type="entry name" value="Hlx-hairpin-Hlx_DNA-bd_motif"/>
</dbReference>
<dbReference type="InterPro" id="IPR041663">
    <property type="entry name" value="DisA/LigA_HHH"/>
</dbReference>
<feature type="domain" description="BRCT" evidence="12">
    <location>
        <begin position="582"/>
        <end position="658"/>
    </location>
</feature>
<keyword evidence="11" id="KW-0464">Manganese</keyword>
<dbReference type="Gene3D" id="1.10.150.20">
    <property type="entry name" value="5' to 3' exonuclease, C-terminal subdomain"/>
    <property type="match status" value="2"/>
</dbReference>
<gene>
    <name evidence="11 13" type="primary">ligA</name>
    <name evidence="13" type="ORF">NPA09_01175</name>
</gene>
<evidence type="ECO:0000256" key="8">
    <source>
        <dbReference type="ARBA" id="ARBA00023027"/>
    </source>
</evidence>
<comment type="catalytic activity">
    <reaction evidence="10 11">
        <text>NAD(+) + (deoxyribonucleotide)n-3'-hydroxyl + 5'-phospho-(deoxyribonucleotide)m = (deoxyribonucleotide)n+m + AMP + beta-nicotinamide D-nucleotide.</text>
        <dbReference type="EC" id="6.5.1.2"/>
    </reaction>
</comment>
<dbReference type="RefSeq" id="WP_129722099.1">
    <property type="nucleotide sequence ID" value="NZ_CP101808.1"/>
</dbReference>
<keyword evidence="6 11" id="KW-0862">Zinc</keyword>
<keyword evidence="4 11" id="KW-0479">Metal-binding</keyword>
<evidence type="ECO:0000256" key="4">
    <source>
        <dbReference type="ARBA" id="ARBA00022723"/>
    </source>
</evidence>
<dbReference type="EMBL" id="CP101808">
    <property type="protein sequence ID" value="UUD37169.1"/>
    <property type="molecule type" value="Genomic_DNA"/>
</dbReference>
<sequence>MPDNKAKEKIKKLTDLIDKWNQEYYDLDAPTVSDFEYDEAFIELEALEAAFPEFKLPNSPTNRIGASVDNRFQKVVHDKQMLSLNKAYSFNEVKKYIDNIKKKLEIEQPEFFLEPKIDGLSISVKYKNGKLTQAVTRGNGVVGEDVTHNILVIDSVPKKINYSQDIEIRGEVFISKSDFETLNKIAKANGQKPFANARNAASGSLRQLESSNVKERKLQAIMYFIPDATKHGIANGDELFAFLKKNKFKTQEWNFKTNNLNLLEKMIHDYKDLKNTFSYECDGLVIKFNDFSKYDLLGKTAKFPHHSIAYKYEIEKAITKLVNIFPSVGRTGKITYNAVLEPVELNQTTVSAATLHNYDYIADNKINIGDDVYVIKAGEIIPRVIAPVEPKDRTYFTPATNCPSCNSLLGKIDENVDQYCLNENCKEKQVRSLIYFCSREAMNIEALGERALEIFFEFGLIKNIQDIFYLKDHKNEITKIHRFGKKSVENILKNIENSSHCFVYQALNGLGIKYVGLQASKTLGNVLTKLSDLYNFTYEDLTTLKDLGTKTAAEIIEFINNEKNQKLIYFLDEHLTYKQNKKVSNIFENQTFVISGTLSNPREYYKKLIEDNGGKVASSISKITNYLLLGENGGSKKDKANALGIAIITEEDLLKMMQ</sequence>
<dbReference type="SMART" id="SM00532">
    <property type="entry name" value="LIGANc"/>
    <property type="match status" value="1"/>
</dbReference>
<protein>
    <recommendedName>
        <fullName evidence="11">DNA ligase</fullName>
        <ecNumber evidence="11">6.5.1.2</ecNumber>
    </recommendedName>
    <alternativeName>
        <fullName evidence="11">Polydeoxyribonucleotide synthase [NAD(+)]</fullName>
    </alternativeName>
</protein>
<dbReference type="InterPro" id="IPR004150">
    <property type="entry name" value="NAD_DNA_ligase_OB"/>
</dbReference>
<dbReference type="NCBIfam" id="TIGR00575">
    <property type="entry name" value="dnlj"/>
    <property type="match status" value="1"/>
</dbReference>
<feature type="binding site" evidence="11">
    <location>
        <position position="137"/>
    </location>
    <ligand>
        <name>NAD(+)</name>
        <dbReference type="ChEBI" id="CHEBI:57540"/>
    </ligand>
</feature>
<dbReference type="Pfam" id="PF12826">
    <property type="entry name" value="HHH_2"/>
    <property type="match status" value="1"/>
</dbReference>
<dbReference type="SMART" id="SM00278">
    <property type="entry name" value="HhH1"/>
    <property type="match status" value="2"/>
</dbReference>
<feature type="active site" description="N6-AMP-lysine intermediate" evidence="11">
    <location>
        <position position="116"/>
    </location>
</feature>
<keyword evidence="5 11" id="KW-0227">DNA damage</keyword>
<dbReference type="PANTHER" id="PTHR23389:SF9">
    <property type="entry name" value="DNA LIGASE"/>
    <property type="match status" value="1"/>
</dbReference>
<feature type="binding site" evidence="11">
    <location>
        <position position="402"/>
    </location>
    <ligand>
        <name>Zn(2+)</name>
        <dbReference type="ChEBI" id="CHEBI:29105"/>
    </ligand>
</feature>
<reference evidence="13" key="1">
    <citation type="submission" date="2022-07" db="EMBL/GenBank/DDBJ databases">
        <title>Complete genome of Mycoplasma equigenitalium type strain T37.</title>
        <authorList>
            <person name="Spergser J."/>
        </authorList>
    </citation>
    <scope>NUCLEOTIDE SEQUENCE</scope>
    <source>
        <strain evidence="13">T37</strain>
    </source>
</reference>
<dbReference type="HAMAP" id="MF_01588">
    <property type="entry name" value="DNA_ligase_A"/>
    <property type="match status" value="1"/>
</dbReference>
<dbReference type="SMART" id="SM00292">
    <property type="entry name" value="BRCT"/>
    <property type="match status" value="1"/>
</dbReference>
<dbReference type="InterPro" id="IPR018239">
    <property type="entry name" value="DNA_ligase_AS"/>
</dbReference>
<dbReference type="Proteomes" id="UP001059576">
    <property type="component" value="Chromosome"/>
</dbReference>
<dbReference type="Pfam" id="PF03120">
    <property type="entry name" value="OB_DNA_ligase"/>
    <property type="match status" value="1"/>
</dbReference>
<comment type="function">
    <text evidence="1 11">DNA ligase that catalyzes the formation of phosphodiester linkages between 5'-phosphoryl and 3'-hydroxyl groups in double-stranded DNA using NAD as a coenzyme and as the energy source for the reaction. It is essential for DNA replication and repair of damaged DNA.</text>
</comment>
<keyword evidence="3 11" id="KW-0235">DNA replication</keyword>
<evidence type="ECO:0000256" key="7">
    <source>
        <dbReference type="ARBA" id="ARBA00022842"/>
    </source>
</evidence>
<dbReference type="SUPFAM" id="SSF52113">
    <property type="entry name" value="BRCT domain"/>
    <property type="match status" value="1"/>
</dbReference>
<dbReference type="Gene3D" id="1.10.287.610">
    <property type="entry name" value="Helix hairpin bin"/>
    <property type="match status" value="1"/>
</dbReference>
<evidence type="ECO:0000256" key="11">
    <source>
        <dbReference type="HAMAP-Rule" id="MF_01588"/>
    </source>
</evidence>
<dbReference type="EC" id="6.5.1.2" evidence="11"/>
<organism evidence="13 14">
    <name type="scientific">Mycoplasmopsis equigenitalium</name>
    <dbReference type="NCBI Taxonomy" id="114883"/>
    <lineage>
        <taxon>Bacteria</taxon>
        <taxon>Bacillati</taxon>
        <taxon>Mycoplasmatota</taxon>
        <taxon>Mycoplasmoidales</taxon>
        <taxon>Metamycoplasmataceae</taxon>
        <taxon>Mycoplasmopsis</taxon>
    </lineage>
</organism>
<dbReference type="Pfam" id="PF00533">
    <property type="entry name" value="BRCT"/>
    <property type="match status" value="1"/>
</dbReference>
<keyword evidence="7 11" id="KW-0460">Magnesium</keyword>
<accession>A0ABY5J1P4</accession>
<keyword evidence="14" id="KW-1185">Reference proteome</keyword>
<feature type="binding site" evidence="11">
    <location>
        <position position="405"/>
    </location>
    <ligand>
        <name>Zn(2+)</name>
        <dbReference type="ChEBI" id="CHEBI:29105"/>
    </ligand>
</feature>
<dbReference type="SUPFAM" id="SSF50249">
    <property type="entry name" value="Nucleic acid-binding proteins"/>
    <property type="match status" value="1"/>
</dbReference>
<dbReference type="InterPro" id="IPR010994">
    <property type="entry name" value="RuvA_2-like"/>
</dbReference>
<evidence type="ECO:0000259" key="12">
    <source>
        <dbReference type="PROSITE" id="PS50172"/>
    </source>
</evidence>
<name>A0ABY5J1P4_9BACT</name>
<comment type="cofactor">
    <cofactor evidence="11">
        <name>Mg(2+)</name>
        <dbReference type="ChEBI" id="CHEBI:18420"/>
    </cofactor>
    <cofactor evidence="11">
        <name>Mn(2+)</name>
        <dbReference type="ChEBI" id="CHEBI:29035"/>
    </cofactor>
</comment>
<feature type="binding site" evidence="11">
    <location>
        <begin position="83"/>
        <end position="84"/>
    </location>
    <ligand>
        <name>NAD(+)</name>
        <dbReference type="ChEBI" id="CHEBI:57540"/>
    </ligand>
</feature>
<dbReference type="InterPro" id="IPR036420">
    <property type="entry name" value="BRCT_dom_sf"/>
</dbReference>
<keyword evidence="8 11" id="KW-0520">NAD</keyword>
<dbReference type="SUPFAM" id="SSF47781">
    <property type="entry name" value="RuvA domain 2-like"/>
    <property type="match status" value="1"/>
</dbReference>
<feature type="binding site" evidence="11">
    <location>
        <position position="311"/>
    </location>
    <ligand>
        <name>NAD(+)</name>
        <dbReference type="ChEBI" id="CHEBI:57540"/>
    </ligand>
</feature>
<comment type="similarity">
    <text evidence="11">Belongs to the NAD-dependent DNA ligase family. LigA subfamily.</text>
</comment>
<keyword evidence="9 11" id="KW-0234">DNA repair</keyword>
<feature type="binding site" evidence="11">
    <location>
        <position position="114"/>
    </location>
    <ligand>
        <name>NAD(+)</name>
        <dbReference type="ChEBI" id="CHEBI:57540"/>
    </ligand>
</feature>
<evidence type="ECO:0000313" key="14">
    <source>
        <dbReference type="Proteomes" id="UP001059576"/>
    </source>
</evidence>
<proteinExistence type="inferred from homology"/>
<dbReference type="Gene3D" id="3.40.50.10190">
    <property type="entry name" value="BRCT domain"/>
    <property type="match status" value="1"/>
</dbReference>
<feature type="binding site" evidence="11">
    <location>
        <position position="425"/>
    </location>
    <ligand>
        <name>Zn(2+)</name>
        <dbReference type="ChEBI" id="CHEBI:29105"/>
    </ligand>
</feature>
<dbReference type="Gene3D" id="3.30.470.30">
    <property type="entry name" value="DNA ligase/mRNA capping enzyme"/>
    <property type="match status" value="1"/>
</dbReference>
<feature type="binding site" evidence="11">
    <location>
        <position position="287"/>
    </location>
    <ligand>
        <name>NAD(+)</name>
        <dbReference type="ChEBI" id="CHEBI:57540"/>
    </ligand>
</feature>
<evidence type="ECO:0000256" key="3">
    <source>
        <dbReference type="ARBA" id="ARBA00022705"/>
    </source>
</evidence>
<dbReference type="PROSITE" id="PS01055">
    <property type="entry name" value="DNA_LIGASE_N1"/>
    <property type="match status" value="1"/>
</dbReference>
<feature type="binding site" evidence="11">
    <location>
        <position position="171"/>
    </location>
    <ligand>
        <name>NAD(+)</name>
        <dbReference type="ChEBI" id="CHEBI:57540"/>
    </ligand>
</feature>
<feature type="binding site" evidence="11">
    <location>
        <position position="420"/>
    </location>
    <ligand>
        <name>Zn(2+)</name>
        <dbReference type="ChEBI" id="CHEBI:29105"/>
    </ligand>
</feature>
<dbReference type="Gene3D" id="2.40.50.140">
    <property type="entry name" value="Nucleic acid-binding proteins"/>
    <property type="match status" value="1"/>
</dbReference>
<feature type="binding site" evidence="11">
    <location>
        <begin position="34"/>
        <end position="38"/>
    </location>
    <ligand>
        <name>NAD(+)</name>
        <dbReference type="ChEBI" id="CHEBI:57540"/>
    </ligand>
</feature>
<dbReference type="SUPFAM" id="SSF56091">
    <property type="entry name" value="DNA ligase/mRNA capping enzyme, catalytic domain"/>
    <property type="match status" value="1"/>
</dbReference>
<dbReference type="InterPro" id="IPR001357">
    <property type="entry name" value="BRCT_dom"/>
</dbReference>
<keyword evidence="2 11" id="KW-0436">Ligase</keyword>
<dbReference type="PROSITE" id="PS50172">
    <property type="entry name" value="BRCT"/>
    <property type="match status" value="1"/>
</dbReference>
<dbReference type="NCBIfam" id="NF005932">
    <property type="entry name" value="PRK07956.1"/>
    <property type="match status" value="1"/>
</dbReference>